<dbReference type="Proteomes" id="UP000828251">
    <property type="component" value="Unassembled WGS sequence"/>
</dbReference>
<dbReference type="AlphaFoldDB" id="A0A9D3U9Y9"/>
<proteinExistence type="predicted"/>
<evidence type="ECO:0000313" key="2">
    <source>
        <dbReference type="Proteomes" id="UP000828251"/>
    </source>
</evidence>
<sequence>MNKFWWSHGKSIKGIHWSSWSELCLPKTNGGMGFRDLHLFNKALLAKQVWRLIFQPDCYLARVLKSRYYPFSDILNAKIGSYPSLTWRSLCCAKDLFEDGFLWRIGSCNMVNIWNDPWIPGPGDGRLSISTIDIQVTTVNQLINVNTGTWNKELILQIFDEEQVRRIFTIPLADVYA</sequence>
<dbReference type="EMBL" id="JAIQCV010000013">
    <property type="protein sequence ID" value="KAH1032565.1"/>
    <property type="molecule type" value="Genomic_DNA"/>
</dbReference>
<evidence type="ECO:0000313" key="1">
    <source>
        <dbReference type="EMBL" id="KAH1032565.1"/>
    </source>
</evidence>
<dbReference type="OrthoDB" id="998444at2759"/>
<protein>
    <recommendedName>
        <fullName evidence="3">Reverse transcriptase zinc-binding domain-containing protein</fullName>
    </recommendedName>
</protein>
<dbReference type="PANTHER" id="PTHR33116">
    <property type="entry name" value="REVERSE TRANSCRIPTASE ZINC-BINDING DOMAIN-CONTAINING PROTEIN-RELATED-RELATED"/>
    <property type="match status" value="1"/>
</dbReference>
<name>A0A9D3U9Y9_9ROSI</name>
<comment type="caution">
    <text evidence="1">The sequence shown here is derived from an EMBL/GenBank/DDBJ whole genome shotgun (WGS) entry which is preliminary data.</text>
</comment>
<accession>A0A9D3U9Y9</accession>
<organism evidence="1 2">
    <name type="scientific">Gossypium stocksii</name>
    <dbReference type="NCBI Taxonomy" id="47602"/>
    <lineage>
        <taxon>Eukaryota</taxon>
        <taxon>Viridiplantae</taxon>
        <taxon>Streptophyta</taxon>
        <taxon>Embryophyta</taxon>
        <taxon>Tracheophyta</taxon>
        <taxon>Spermatophyta</taxon>
        <taxon>Magnoliopsida</taxon>
        <taxon>eudicotyledons</taxon>
        <taxon>Gunneridae</taxon>
        <taxon>Pentapetalae</taxon>
        <taxon>rosids</taxon>
        <taxon>malvids</taxon>
        <taxon>Malvales</taxon>
        <taxon>Malvaceae</taxon>
        <taxon>Malvoideae</taxon>
        <taxon>Gossypium</taxon>
    </lineage>
</organism>
<dbReference type="PANTHER" id="PTHR33116:SF86">
    <property type="entry name" value="REVERSE TRANSCRIPTASE DOMAIN-CONTAINING PROTEIN"/>
    <property type="match status" value="1"/>
</dbReference>
<keyword evidence="2" id="KW-1185">Reference proteome</keyword>
<reference evidence="1 2" key="1">
    <citation type="journal article" date="2021" name="Plant Biotechnol. J.">
        <title>Multi-omics assisted identification of the key and species-specific regulatory components of drought-tolerant mechanisms in Gossypium stocksii.</title>
        <authorList>
            <person name="Yu D."/>
            <person name="Ke L."/>
            <person name="Zhang D."/>
            <person name="Wu Y."/>
            <person name="Sun Y."/>
            <person name="Mei J."/>
            <person name="Sun J."/>
            <person name="Sun Y."/>
        </authorList>
    </citation>
    <scope>NUCLEOTIDE SEQUENCE [LARGE SCALE GENOMIC DNA]</scope>
    <source>
        <strain evidence="2">cv. E1</strain>
        <tissue evidence="1">Leaf</tissue>
    </source>
</reference>
<evidence type="ECO:0008006" key="3">
    <source>
        <dbReference type="Google" id="ProtNLM"/>
    </source>
</evidence>
<gene>
    <name evidence="1" type="ORF">J1N35_044739</name>
</gene>